<gene>
    <name evidence="22" type="primary">ctaD</name>
    <name evidence="22" type="ORF">V3328_04445</name>
</gene>
<dbReference type="GO" id="GO:0005886">
    <property type="term" value="C:plasma membrane"/>
    <property type="evidence" value="ECO:0007669"/>
    <property type="project" value="UniProtKB-SubCell"/>
</dbReference>
<feature type="transmembrane region" description="Helical" evidence="19">
    <location>
        <begin position="32"/>
        <end position="54"/>
    </location>
</feature>
<evidence type="ECO:0000313" key="22">
    <source>
        <dbReference type="EMBL" id="MEJ8570708.1"/>
    </source>
</evidence>
<evidence type="ECO:0000256" key="17">
    <source>
        <dbReference type="ARBA" id="ARBA00047816"/>
    </source>
</evidence>
<feature type="transmembrane region" description="Helical" evidence="19">
    <location>
        <begin position="161"/>
        <end position="187"/>
    </location>
</feature>
<feature type="transmembrane region" description="Helical" evidence="19">
    <location>
        <begin position="199"/>
        <end position="225"/>
    </location>
</feature>
<dbReference type="PROSITE" id="PS50253">
    <property type="entry name" value="COX3"/>
    <property type="match status" value="1"/>
</dbReference>
<evidence type="ECO:0000256" key="8">
    <source>
        <dbReference type="ARBA" id="ARBA00022660"/>
    </source>
</evidence>
<keyword evidence="13 19" id="KW-1133">Transmembrane helix</keyword>
<dbReference type="GO" id="GO:0046872">
    <property type="term" value="F:metal ion binding"/>
    <property type="evidence" value="ECO:0007669"/>
    <property type="project" value="UniProtKB-KW"/>
</dbReference>
<accession>A0AAW9RRH4</accession>
<keyword evidence="12 18" id="KW-0249">Electron transport</keyword>
<dbReference type="RefSeq" id="WP_340328454.1">
    <property type="nucleotide sequence ID" value="NZ_JAZHOF010000002.1"/>
</dbReference>
<dbReference type="EMBL" id="JAZHOF010000002">
    <property type="protein sequence ID" value="MEJ8570708.1"/>
    <property type="molecule type" value="Genomic_DNA"/>
</dbReference>
<evidence type="ECO:0000256" key="18">
    <source>
        <dbReference type="RuleBase" id="RU000370"/>
    </source>
</evidence>
<feature type="transmembrane region" description="Helical" evidence="19">
    <location>
        <begin position="466"/>
        <end position="491"/>
    </location>
</feature>
<dbReference type="PANTHER" id="PTHR10422">
    <property type="entry name" value="CYTOCHROME C OXIDASE SUBUNIT 1"/>
    <property type="match status" value="1"/>
</dbReference>
<protein>
    <recommendedName>
        <fullName evidence="4">cytochrome-c oxidase</fullName>
        <ecNumber evidence="4">7.1.1.9</ecNumber>
    </recommendedName>
</protein>
<dbReference type="GO" id="GO:0009060">
    <property type="term" value="P:aerobic respiration"/>
    <property type="evidence" value="ECO:0007669"/>
    <property type="project" value="InterPro"/>
</dbReference>
<evidence type="ECO:0000256" key="3">
    <source>
        <dbReference type="ARBA" id="ARBA00009578"/>
    </source>
</evidence>
<evidence type="ECO:0000313" key="23">
    <source>
        <dbReference type="Proteomes" id="UP001378188"/>
    </source>
</evidence>
<dbReference type="PRINTS" id="PR01165">
    <property type="entry name" value="CYCOXIDASEI"/>
</dbReference>
<feature type="transmembrane region" description="Helical" evidence="19">
    <location>
        <begin position="424"/>
        <end position="446"/>
    </location>
</feature>
<dbReference type="Pfam" id="PF00115">
    <property type="entry name" value="COX1"/>
    <property type="match status" value="1"/>
</dbReference>
<dbReference type="Gene3D" id="1.20.120.80">
    <property type="entry name" value="Cytochrome c oxidase, subunit III, four-helix bundle"/>
    <property type="match status" value="1"/>
</dbReference>
<dbReference type="InterPro" id="IPR000883">
    <property type="entry name" value="Cyt_C_Oxase_1"/>
</dbReference>
<keyword evidence="23" id="KW-1185">Reference proteome</keyword>
<evidence type="ECO:0000259" key="21">
    <source>
        <dbReference type="PROSITE" id="PS50855"/>
    </source>
</evidence>
<evidence type="ECO:0000256" key="15">
    <source>
        <dbReference type="ARBA" id="ARBA00023008"/>
    </source>
</evidence>
<feature type="transmembrane region" description="Helical" evidence="19">
    <location>
        <begin position="689"/>
        <end position="715"/>
    </location>
</feature>
<dbReference type="NCBIfam" id="TIGR02891">
    <property type="entry name" value="CtaD_CoxA"/>
    <property type="match status" value="1"/>
</dbReference>
<dbReference type="InterPro" id="IPR035973">
    <property type="entry name" value="Cyt_c_oxidase_su3-like_sf"/>
</dbReference>
<evidence type="ECO:0000256" key="12">
    <source>
        <dbReference type="ARBA" id="ARBA00022982"/>
    </source>
</evidence>
<evidence type="ECO:0000256" key="4">
    <source>
        <dbReference type="ARBA" id="ARBA00012949"/>
    </source>
</evidence>
<keyword evidence="16 19" id="KW-0472">Membrane</keyword>
<dbReference type="InterPro" id="IPR014241">
    <property type="entry name" value="Cyt_c_oxidase_su1_bac"/>
</dbReference>
<evidence type="ECO:0000256" key="2">
    <source>
        <dbReference type="ARBA" id="ARBA00004673"/>
    </source>
</evidence>
<evidence type="ECO:0000256" key="5">
    <source>
        <dbReference type="ARBA" id="ARBA00022448"/>
    </source>
</evidence>
<dbReference type="EC" id="7.1.1.9" evidence="4"/>
<comment type="pathway">
    <text evidence="2">Energy metabolism; oxidative phosphorylation.</text>
</comment>
<keyword evidence="9 18" id="KW-0812">Transmembrane</keyword>
<dbReference type="InterPro" id="IPR013833">
    <property type="entry name" value="Cyt_c_oxidase_su3_a-hlx"/>
</dbReference>
<feature type="transmembrane region" description="Helical" evidence="19">
    <location>
        <begin position="390"/>
        <end position="412"/>
    </location>
</feature>
<evidence type="ECO:0000256" key="13">
    <source>
        <dbReference type="ARBA" id="ARBA00022989"/>
    </source>
</evidence>
<evidence type="ECO:0000256" key="14">
    <source>
        <dbReference type="ARBA" id="ARBA00023004"/>
    </source>
</evidence>
<evidence type="ECO:0000256" key="6">
    <source>
        <dbReference type="ARBA" id="ARBA00022475"/>
    </source>
</evidence>
<dbReference type="PROSITE" id="PS00077">
    <property type="entry name" value="COX1_CUB"/>
    <property type="match status" value="1"/>
</dbReference>
<dbReference type="InterPro" id="IPR036927">
    <property type="entry name" value="Cyt_c_oxase-like_su1_sf"/>
</dbReference>
<dbReference type="GO" id="GO:0022904">
    <property type="term" value="P:respiratory electron transport chain"/>
    <property type="evidence" value="ECO:0007669"/>
    <property type="project" value="InterPro"/>
</dbReference>
<feature type="transmembrane region" description="Helical" evidence="19">
    <location>
        <begin position="727"/>
        <end position="749"/>
    </location>
</feature>
<feature type="domain" description="Heme-copper oxidase subunit III family profile" evidence="20">
    <location>
        <begin position="654"/>
        <end position="825"/>
    </location>
</feature>
<evidence type="ECO:0000256" key="10">
    <source>
        <dbReference type="ARBA" id="ARBA00022723"/>
    </source>
</evidence>
<evidence type="ECO:0000256" key="1">
    <source>
        <dbReference type="ARBA" id="ARBA00004651"/>
    </source>
</evidence>
<feature type="transmembrane region" description="Helical" evidence="19">
    <location>
        <begin position="575"/>
        <end position="596"/>
    </location>
</feature>
<feature type="transmembrane region" description="Helical" evidence="19">
    <location>
        <begin position="761"/>
        <end position="784"/>
    </location>
</feature>
<dbReference type="GO" id="GO:0015990">
    <property type="term" value="P:electron transport coupled proton transport"/>
    <property type="evidence" value="ECO:0007669"/>
    <property type="project" value="InterPro"/>
</dbReference>
<comment type="catalytic activity">
    <reaction evidence="17">
        <text>4 Fe(II)-[cytochrome c] + O2 + 8 H(+)(in) = 4 Fe(III)-[cytochrome c] + 2 H2O + 4 H(+)(out)</text>
        <dbReference type="Rhea" id="RHEA:11436"/>
        <dbReference type="Rhea" id="RHEA-COMP:10350"/>
        <dbReference type="Rhea" id="RHEA-COMP:14399"/>
        <dbReference type="ChEBI" id="CHEBI:15377"/>
        <dbReference type="ChEBI" id="CHEBI:15378"/>
        <dbReference type="ChEBI" id="CHEBI:15379"/>
        <dbReference type="ChEBI" id="CHEBI:29033"/>
        <dbReference type="ChEBI" id="CHEBI:29034"/>
        <dbReference type="EC" id="7.1.1.9"/>
    </reaction>
</comment>
<dbReference type="SUPFAM" id="SSF81452">
    <property type="entry name" value="Cytochrome c oxidase subunit III-like"/>
    <property type="match status" value="1"/>
</dbReference>
<dbReference type="Proteomes" id="UP001378188">
    <property type="component" value="Unassembled WGS sequence"/>
</dbReference>
<sequence length="827" mass="90346">MNALARHRRLTAIWSSRPGWKGWFSTVNHSDVGLMFLATAFFYFLVGGILAMLIRAQLATPHSAFAGPEIYSQFFTMHGTIMMFLFAIPVIEGLAIYLLPKMLGTRDLAYPRLTAYGYWCYFFGGGMLIISLLFGIAPDGGWFMYPPLTGKIHSPGINTDFWLIGITFVEISAICAAVEFTVSVLKYRAPGMSLDRMPIFAWYILVTALMILCGFPPLILGSILLELERAFGMPFFQVGLGGDSLLWQHLFWLFGHPEVYIIFLPAAGAISTILPVMASTTLLGYRWVVAAAVALAILSFGLWVHHMFTTGIPHMGLAFFSAASTLVAIPTAVQVFAWIGTLWKGSPRLRLPMLHILGFFFTFVIGGLTGVMVAVVPFDWQVHDTAFVTAHLHYVLFGGFVFPILAAVYYWLPLVTGRKRYFRLGEVAFALIFLGFQITFLPMHWVGLMGQRRRISTYGAEDGWTAINLISSVGGFVLAFGLAMVLLEVMLNVIVRHRSERNPWLAGTLEWATLMPAPAYNFASLPHVDSRDPLWDDPDLPVRLARGEGYLGDPVGDRRETIVVDVATGAPEQHVIYPANTFLPIVMAATTGGFFLSVLVKLYWVAPVAVLGVAVLACIWVWRLGSREDPGDQSIGRGIQVPNITAVDRPPGWWGSAFLLVANAIFFGSLLFGYAFLWTVAPDWPPPAFVAPSIFVLTAAPVGAVIAIVACALAVRNNRAGKQPVVGLLLALGGTLGVAAAFGVFLIHAPSPTAHAYGATLWVFGVYVVLHALLAALMLVFLLCRHRAGYISAVRRAELAIAPIWIGYLGVVTLLVTVAAYLPGLVT</sequence>
<feature type="transmembrane region" description="Helical" evidence="19">
    <location>
        <begin position="354"/>
        <end position="378"/>
    </location>
</feature>
<evidence type="ECO:0000256" key="16">
    <source>
        <dbReference type="ARBA" id="ARBA00023136"/>
    </source>
</evidence>
<dbReference type="PROSITE" id="PS50855">
    <property type="entry name" value="COX1"/>
    <property type="match status" value="1"/>
</dbReference>
<keyword evidence="15" id="KW-0186">Copper</keyword>
<feature type="transmembrane region" description="Helical" evidence="19">
    <location>
        <begin position="118"/>
        <end position="137"/>
    </location>
</feature>
<feature type="domain" description="Cytochrome oxidase subunit I profile" evidence="21">
    <location>
        <begin position="14"/>
        <end position="529"/>
    </location>
</feature>
<keyword evidence="11" id="KW-1278">Translocase</keyword>
<name>A0AAW9RRH4_9HYPH</name>
<feature type="transmembrane region" description="Helical" evidence="19">
    <location>
        <begin position="602"/>
        <end position="622"/>
    </location>
</feature>
<organism evidence="22 23">
    <name type="scientific">Microbaculum marinum</name>
    <dbReference type="NCBI Taxonomy" id="1764581"/>
    <lineage>
        <taxon>Bacteria</taxon>
        <taxon>Pseudomonadati</taxon>
        <taxon>Pseudomonadota</taxon>
        <taxon>Alphaproteobacteria</taxon>
        <taxon>Hyphomicrobiales</taxon>
        <taxon>Tepidamorphaceae</taxon>
        <taxon>Microbaculum</taxon>
    </lineage>
</organism>
<keyword evidence="8 18" id="KW-0679">Respiratory chain</keyword>
<keyword evidence="6" id="KW-1003">Cell membrane</keyword>
<evidence type="ECO:0000256" key="11">
    <source>
        <dbReference type="ARBA" id="ARBA00022967"/>
    </source>
</evidence>
<comment type="caution">
    <text evidence="22">The sequence shown here is derived from an EMBL/GenBank/DDBJ whole genome shotgun (WGS) entry which is preliminary data.</text>
</comment>
<comment type="similarity">
    <text evidence="3 18">Belongs to the heme-copper respiratory oxidase family.</text>
</comment>
<dbReference type="Gene3D" id="1.20.210.10">
    <property type="entry name" value="Cytochrome c oxidase-like, subunit I domain"/>
    <property type="match status" value="1"/>
</dbReference>
<keyword evidence="10" id="KW-0479">Metal-binding</keyword>
<dbReference type="InterPro" id="IPR023615">
    <property type="entry name" value="Cyt_c_Oxase_su1_BS"/>
</dbReference>
<proteinExistence type="inferred from homology"/>
<dbReference type="GO" id="GO:0020037">
    <property type="term" value="F:heme binding"/>
    <property type="evidence" value="ECO:0007669"/>
    <property type="project" value="InterPro"/>
</dbReference>
<feature type="transmembrane region" description="Helical" evidence="19">
    <location>
        <begin position="317"/>
        <end position="342"/>
    </location>
</feature>
<comment type="subcellular location">
    <subcellularLocation>
        <location evidence="1">Cell membrane</location>
        <topology evidence="1">Multi-pass membrane protein</topology>
    </subcellularLocation>
</comment>
<dbReference type="GO" id="GO:0004129">
    <property type="term" value="F:cytochrome-c oxidase activity"/>
    <property type="evidence" value="ECO:0007669"/>
    <property type="project" value="UniProtKB-EC"/>
</dbReference>
<feature type="transmembrane region" description="Helical" evidence="19">
    <location>
        <begin position="657"/>
        <end position="677"/>
    </location>
</feature>
<dbReference type="SUPFAM" id="SSF81442">
    <property type="entry name" value="Cytochrome c oxidase subunit I-like"/>
    <property type="match status" value="1"/>
</dbReference>
<evidence type="ECO:0000256" key="9">
    <source>
        <dbReference type="ARBA" id="ARBA00022692"/>
    </source>
</evidence>
<dbReference type="AlphaFoldDB" id="A0AAW9RRH4"/>
<keyword evidence="5 18" id="KW-0813">Transport</keyword>
<evidence type="ECO:0000259" key="20">
    <source>
        <dbReference type="PROSITE" id="PS50253"/>
    </source>
</evidence>
<feature type="transmembrane region" description="Helical" evidence="19">
    <location>
        <begin position="285"/>
        <end position="305"/>
    </location>
</feature>
<dbReference type="InterPro" id="IPR000298">
    <property type="entry name" value="Cyt_c_oxidase-like_su3"/>
</dbReference>
<dbReference type="PANTHER" id="PTHR10422:SF35">
    <property type="entry name" value="CYTOCHROME BO(3) UBIQUINOL OXIDASE SUBUNIT 1"/>
    <property type="match status" value="1"/>
</dbReference>
<evidence type="ECO:0000256" key="19">
    <source>
        <dbReference type="SAM" id="Phobius"/>
    </source>
</evidence>
<feature type="transmembrane region" description="Helical" evidence="19">
    <location>
        <begin position="805"/>
        <end position="826"/>
    </location>
</feature>
<dbReference type="InterPro" id="IPR023616">
    <property type="entry name" value="Cyt_c_oxase-like_su1_dom"/>
</dbReference>
<feature type="transmembrane region" description="Helical" evidence="19">
    <location>
        <begin position="259"/>
        <end position="278"/>
    </location>
</feature>
<keyword evidence="14" id="KW-0408">Iron</keyword>
<feature type="transmembrane region" description="Helical" evidence="19">
    <location>
        <begin position="74"/>
        <end position="98"/>
    </location>
</feature>
<keyword evidence="7 18" id="KW-0349">Heme</keyword>
<evidence type="ECO:0000256" key="7">
    <source>
        <dbReference type="ARBA" id="ARBA00022617"/>
    </source>
</evidence>
<reference evidence="22 23" key="1">
    <citation type="submission" date="2024-02" db="EMBL/GenBank/DDBJ databases">
        <title>Genome analysis and characterization of Microbaculum marinisediminis sp. nov., isolated from marine sediment.</title>
        <authorList>
            <person name="Du Z.-J."/>
            <person name="Ye Y.-Q."/>
            <person name="Zhang Z.-R."/>
            <person name="Yuan S.-M."/>
            <person name="Zhang X.-Y."/>
        </authorList>
    </citation>
    <scope>NUCLEOTIDE SEQUENCE [LARGE SCALE GENOMIC DNA]</scope>
    <source>
        <strain evidence="22 23">SDUM1044001</strain>
    </source>
</reference>